<dbReference type="RefSeq" id="WP_106394378.1">
    <property type="nucleotide sequence ID" value="NZ_PVNK01000224.1"/>
</dbReference>
<gene>
    <name evidence="1" type="ORF">ENSA5_51430</name>
</gene>
<proteinExistence type="predicted"/>
<protein>
    <submittedName>
        <fullName evidence="1">Uncharacterized protein</fullName>
    </submittedName>
</protein>
<name>A0A2S9XGW4_9BACT</name>
<accession>A0A2S9XGW4</accession>
<evidence type="ECO:0000313" key="1">
    <source>
        <dbReference type="EMBL" id="PRP92103.1"/>
    </source>
</evidence>
<dbReference type="EMBL" id="PVNK01000224">
    <property type="protein sequence ID" value="PRP92103.1"/>
    <property type="molecule type" value="Genomic_DNA"/>
</dbReference>
<evidence type="ECO:0000313" key="2">
    <source>
        <dbReference type="Proteomes" id="UP000237968"/>
    </source>
</evidence>
<reference evidence="1 2" key="1">
    <citation type="submission" date="2018-03" db="EMBL/GenBank/DDBJ databases">
        <title>Draft Genome Sequences of the Obligatory Marine Myxobacteria Enhygromyxa salina SWB005.</title>
        <authorList>
            <person name="Poehlein A."/>
            <person name="Moghaddam J.A."/>
            <person name="Harms H."/>
            <person name="Alanjari M."/>
            <person name="Koenig G.M."/>
            <person name="Daniel R."/>
            <person name="Schaeberle T.F."/>
        </authorList>
    </citation>
    <scope>NUCLEOTIDE SEQUENCE [LARGE SCALE GENOMIC DNA]</scope>
    <source>
        <strain evidence="1 2">SWB005</strain>
    </source>
</reference>
<dbReference type="Proteomes" id="UP000237968">
    <property type="component" value="Unassembled WGS sequence"/>
</dbReference>
<organism evidence="1 2">
    <name type="scientific">Enhygromyxa salina</name>
    <dbReference type="NCBI Taxonomy" id="215803"/>
    <lineage>
        <taxon>Bacteria</taxon>
        <taxon>Pseudomonadati</taxon>
        <taxon>Myxococcota</taxon>
        <taxon>Polyangia</taxon>
        <taxon>Nannocystales</taxon>
        <taxon>Nannocystaceae</taxon>
        <taxon>Enhygromyxa</taxon>
    </lineage>
</organism>
<dbReference type="AlphaFoldDB" id="A0A2S9XGW4"/>
<keyword evidence="2" id="KW-1185">Reference proteome</keyword>
<dbReference type="OrthoDB" id="1434485at2"/>
<comment type="caution">
    <text evidence="1">The sequence shown here is derived from an EMBL/GenBank/DDBJ whole genome shotgun (WGS) entry which is preliminary data.</text>
</comment>
<sequence length="277" mass="31295">MEQSFPPRIHVLLARSSDLGLVLRRGPSKSVCTLLWNRRRDTFELGQWLRGRIYERRCDLSPDGSHFIYFAMNGRWISETGGSWTAISRAPYLRALVLLGKGDCWHGGGLFTGPRSYWLNEGYGHKSLRASSEVTRDRSFVPTQNFGGECPGVYYPRLLRDGWTLVERTGDARDACTVFEKPLRAGWVLRKLAHEQVDAAPGRGCYWDEHELEHAASGLLDAYPDWEWAERDAGSLVFAKAGALHRVRLPDGDGIGEPSLLRDFSDLRFKPIKAPYG</sequence>